<feature type="domain" description="Pyrroline-5-carboxylate reductase catalytic N-terminal" evidence="15">
    <location>
        <begin position="7"/>
        <end position="101"/>
    </location>
</feature>
<feature type="binding site" evidence="13">
    <location>
        <begin position="72"/>
        <end position="75"/>
    </location>
    <ligand>
        <name>NADP(+)</name>
        <dbReference type="ChEBI" id="CHEBI:58349"/>
    </ligand>
</feature>
<feature type="domain" description="Pyrroline-5-carboxylate reductase dimerisation" evidence="16">
    <location>
        <begin position="166"/>
        <end position="270"/>
    </location>
</feature>
<dbReference type="Gene3D" id="1.10.3730.10">
    <property type="entry name" value="ProC C-terminal domain-like"/>
    <property type="match status" value="1"/>
</dbReference>
<dbReference type="GO" id="GO:0005737">
    <property type="term" value="C:cytoplasm"/>
    <property type="evidence" value="ECO:0007669"/>
    <property type="project" value="UniProtKB-SubCell"/>
</dbReference>
<evidence type="ECO:0000256" key="8">
    <source>
        <dbReference type="ARBA" id="ARBA00022650"/>
    </source>
</evidence>
<dbReference type="KEGG" id="bpg:Bathy02g05910"/>
<gene>
    <name evidence="17" type="ORF">Bathy02g05910</name>
</gene>
<keyword evidence="10 14" id="KW-0560">Oxidoreductase</keyword>
<comment type="catalytic activity">
    <reaction evidence="12 14">
        <text>L-proline + NADP(+) = (S)-1-pyrroline-5-carboxylate + NADPH + 2 H(+)</text>
        <dbReference type="Rhea" id="RHEA:14109"/>
        <dbReference type="ChEBI" id="CHEBI:15378"/>
        <dbReference type="ChEBI" id="CHEBI:17388"/>
        <dbReference type="ChEBI" id="CHEBI:57783"/>
        <dbReference type="ChEBI" id="CHEBI:58349"/>
        <dbReference type="ChEBI" id="CHEBI:60039"/>
        <dbReference type="EC" id="1.5.1.2"/>
    </reaction>
</comment>
<dbReference type="OrthoDB" id="10263291at2759"/>
<dbReference type="NCBIfam" id="TIGR00112">
    <property type="entry name" value="proC"/>
    <property type="match status" value="1"/>
</dbReference>
<dbReference type="InterPro" id="IPR028939">
    <property type="entry name" value="P5C_Rdtase_cat_N"/>
</dbReference>
<proteinExistence type="inferred from homology"/>
<evidence type="ECO:0000256" key="4">
    <source>
        <dbReference type="ARBA" id="ARBA00012855"/>
    </source>
</evidence>
<dbReference type="Pfam" id="PF03807">
    <property type="entry name" value="F420_oxidored"/>
    <property type="match status" value="1"/>
</dbReference>
<dbReference type="RefSeq" id="XP_007515039.1">
    <property type="nucleotide sequence ID" value="XM_007514977.1"/>
</dbReference>
<evidence type="ECO:0000256" key="3">
    <source>
        <dbReference type="ARBA" id="ARBA00005525"/>
    </source>
</evidence>
<dbReference type="FunFam" id="3.40.50.720:FF:000190">
    <property type="entry name" value="Pyrroline-5-carboxylate reductase"/>
    <property type="match status" value="1"/>
</dbReference>
<dbReference type="SUPFAM" id="SSF51735">
    <property type="entry name" value="NAD(P)-binding Rossmann-fold domains"/>
    <property type="match status" value="1"/>
</dbReference>
<dbReference type="PIRSF" id="PIRSF000193">
    <property type="entry name" value="Pyrrol-5-carb_rd"/>
    <property type="match status" value="1"/>
</dbReference>
<name>K8EBQ3_9CHLO</name>
<evidence type="ECO:0000256" key="12">
    <source>
        <dbReference type="ARBA" id="ARBA00052690"/>
    </source>
</evidence>
<dbReference type="SUPFAM" id="SSF48179">
    <property type="entry name" value="6-phosphogluconate dehydrogenase C-terminal domain-like"/>
    <property type="match status" value="1"/>
</dbReference>
<sequence>MSDSNTKVGFIGSGMMAEALGGGFSNSGIVPWENMYCTDPWQPRLDLFTSFGCNACKDNRELTRNSDVIFIAVKPYAAATVMKEISKELTEDKIVISICAGVTLETLENAISDGKSVPVVRVMPNTPCLVGACAAALARGKFVTDEQADLALKLMQSVGVCVVVQEKLLDAVTGVSGSGPAYIYQVIEAMSDGGVLCGLPRDVSTKLAAQTVMGAAKMVLEKGTHPGQLKDNVTSPGGTTIAAVHELEKGGVRNSFINAVKAAAERSKELSKE</sequence>
<evidence type="ECO:0000256" key="13">
    <source>
        <dbReference type="PIRSR" id="PIRSR000193-1"/>
    </source>
</evidence>
<feature type="binding site" evidence="13">
    <location>
        <begin position="11"/>
        <end position="16"/>
    </location>
    <ligand>
        <name>NADP(+)</name>
        <dbReference type="ChEBI" id="CHEBI:58349"/>
    </ligand>
</feature>
<feature type="binding site" evidence="13">
    <location>
        <position position="59"/>
    </location>
    <ligand>
        <name>NADPH</name>
        <dbReference type="ChEBI" id="CHEBI:57783"/>
    </ligand>
</feature>
<evidence type="ECO:0000313" key="18">
    <source>
        <dbReference type="Proteomes" id="UP000198341"/>
    </source>
</evidence>
<dbReference type="PROSITE" id="PS00521">
    <property type="entry name" value="P5CR"/>
    <property type="match status" value="1"/>
</dbReference>
<dbReference type="EMBL" id="FO082277">
    <property type="protein sequence ID" value="CCO15279.1"/>
    <property type="molecule type" value="Genomic_DNA"/>
</dbReference>
<dbReference type="InterPro" id="IPR053790">
    <property type="entry name" value="P5CR-like_CS"/>
</dbReference>
<keyword evidence="9 13" id="KW-0521">NADP</keyword>
<evidence type="ECO:0000256" key="9">
    <source>
        <dbReference type="ARBA" id="ARBA00022857"/>
    </source>
</evidence>
<comment type="catalytic activity">
    <reaction evidence="11">
        <text>L-proline + NAD(+) = (S)-1-pyrroline-5-carboxylate + NADH + 2 H(+)</text>
        <dbReference type="Rhea" id="RHEA:14105"/>
        <dbReference type="ChEBI" id="CHEBI:15378"/>
        <dbReference type="ChEBI" id="CHEBI:17388"/>
        <dbReference type="ChEBI" id="CHEBI:57540"/>
        <dbReference type="ChEBI" id="CHEBI:57945"/>
        <dbReference type="ChEBI" id="CHEBI:60039"/>
        <dbReference type="EC" id="1.5.1.2"/>
    </reaction>
</comment>
<dbReference type="EC" id="1.5.1.2" evidence="4 14"/>
<keyword evidence="7 14" id="KW-0028">Amino-acid biosynthesis</keyword>
<evidence type="ECO:0000259" key="15">
    <source>
        <dbReference type="Pfam" id="PF03807"/>
    </source>
</evidence>
<accession>K8EBQ3</accession>
<dbReference type="PANTHER" id="PTHR11645">
    <property type="entry name" value="PYRROLINE-5-CARBOXYLATE REDUCTASE"/>
    <property type="match status" value="1"/>
</dbReference>
<dbReference type="GeneID" id="19017706"/>
<dbReference type="Pfam" id="PF14748">
    <property type="entry name" value="P5CR_dimer"/>
    <property type="match status" value="1"/>
</dbReference>
<dbReference type="Gene3D" id="3.40.50.720">
    <property type="entry name" value="NAD(P)-binding Rossmann-like Domain"/>
    <property type="match status" value="1"/>
</dbReference>
<keyword evidence="18" id="KW-1185">Reference proteome</keyword>
<evidence type="ECO:0000256" key="5">
    <source>
        <dbReference type="ARBA" id="ARBA00021413"/>
    </source>
</evidence>
<comment type="subcellular location">
    <subcellularLocation>
        <location evidence="1">Cytoplasm</location>
    </subcellularLocation>
</comment>
<dbReference type="UniPathway" id="UPA00098">
    <property type="reaction ID" value="UER00361"/>
</dbReference>
<dbReference type="eggNOG" id="KOG3124">
    <property type="taxonomic scope" value="Eukaryota"/>
</dbReference>
<reference evidence="17 18" key="1">
    <citation type="submission" date="2011-10" db="EMBL/GenBank/DDBJ databases">
        <authorList>
            <person name="Genoscope - CEA"/>
        </authorList>
    </citation>
    <scope>NUCLEOTIDE SEQUENCE [LARGE SCALE GENOMIC DNA]</scope>
    <source>
        <strain evidence="17 18">RCC 1105</strain>
    </source>
</reference>
<evidence type="ECO:0000256" key="7">
    <source>
        <dbReference type="ARBA" id="ARBA00022605"/>
    </source>
</evidence>
<dbReference type="HAMAP" id="MF_01925">
    <property type="entry name" value="P5C_reductase"/>
    <property type="match status" value="1"/>
</dbReference>
<evidence type="ECO:0000256" key="2">
    <source>
        <dbReference type="ARBA" id="ARBA00005205"/>
    </source>
</evidence>
<evidence type="ECO:0000256" key="11">
    <source>
        <dbReference type="ARBA" id="ARBA00050547"/>
    </source>
</evidence>
<evidence type="ECO:0000256" key="10">
    <source>
        <dbReference type="ARBA" id="ARBA00023002"/>
    </source>
</evidence>
<dbReference type="STRING" id="41875.K8EBQ3"/>
<dbReference type="GO" id="GO:0055129">
    <property type="term" value="P:L-proline biosynthetic process"/>
    <property type="evidence" value="ECO:0007669"/>
    <property type="project" value="UniProtKB-UniPathway"/>
</dbReference>
<dbReference type="AlphaFoldDB" id="K8EBQ3"/>
<evidence type="ECO:0000313" key="17">
    <source>
        <dbReference type="EMBL" id="CCO15279.1"/>
    </source>
</evidence>
<keyword evidence="8 14" id="KW-0641">Proline biosynthesis</keyword>
<dbReference type="Proteomes" id="UP000198341">
    <property type="component" value="Chromosome 2"/>
</dbReference>
<dbReference type="PANTHER" id="PTHR11645:SF0">
    <property type="entry name" value="PYRROLINE-5-CARBOXYLATE REDUCTASE 3"/>
    <property type="match status" value="1"/>
</dbReference>
<organism evidence="17 18">
    <name type="scientific">Bathycoccus prasinos</name>
    <dbReference type="NCBI Taxonomy" id="41875"/>
    <lineage>
        <taxon>Eukaryota</taxon>
        <taxon>Viridiplantae</taxon>
        <taxon>Chlorophyta</taxon>
        <taxon>Mamiellophyceae</taxon>
        <taxon>Mamiellales</taxon>
        <taxon>Bathycoccaceae</taxon>
        <taxon>Bathycoccus</taxon>
    </lineage>
</organism>
<comment type="similarity">
    <text evidence="3 14">Belongs to the pyrroline-5-carboxylate reductase family.</text>
</comment>
<keyword evidence="6" id="KW-0963">Cytoplasm</keyword>
<dbReference type="InterPro" id="IPR029036">
    <property type="entry name" value="P5CR_dimer"/>
</dbReference>
<dbReference type="InterPro" id="IPR036291">
    <property type="entry name" value="NAD(P)-bd_dom_sf"/>
</dbReference>
<dbReference type="GO" id="GO:0004735">
    <property type="term" value="F:pyrroline-5-carboxylate reductase activity"/>
    <property type="evidence" value="ECO:0007669"/>
    <property type="project" value="UniProtKB-EC"/>
</dbReference>
<dbReference type="FunFam" id="1.10.3730.10:FF:000001">
    <property type="entry name" value="Pyrroline-5-carboxylate reductase"/>
    <property type="match status" value="1"/>
</dbReference>
<evidence type="ECO:0000256" key="14">
    <source>
        <dbReference type="RuleBase" id="RU003903"/>
    </source>
</evidence>
<dbReference type="InterPro" id="IPR000304">
    <property type="entry name" value="Pyrroline-COOH_reductase"/>
</dbReference>
<evidence type="ECO:0000259" key="16">
    <source>
        <dbReference type="Pfam" id="PF14748"/>
    </source>
</evidence>
<evidence type="ECO:0000256" key="6">
    <source>
        <dbReference type="ARBA" id="ARBA00022490"/>
    </source>
</evidence>
<comment type="pathway">
    <text evidence="2 14">Amino-acid biosynthesis; L-proline biosynthesis; L-proline from L-glutamate 5-semialdehyde: step 1/1.</text>
</comment>
<evidence type="ECO:0000256" key="1">
    <source>
        <dbReference type="ARBA" id="ARBA00004496"/>
    </source>
</evidence>
<dbReference type="InterPro" id="IPR008927">
    <property type="entry name" value="6-PGluconate_DH-like_C_sf"/>
</dbReference>
<protein>
    <recommendedName>
        <fullName evidence="5 14">Pyrroline-5-carboxylate reductase</fullName>
        <ecNumber evidence="4 14">1.5.1.2</ecNumber>
    </recommendedName>
</protein>